<accession>A0A395IF42</accession>
<feature type="compositionally biased region" description="Polar residues" evidence="1">
    <location>
        <begin position="634"/>
        <end position="644"/>
    </location>
</feature>
<feature type="region of interest" description="Disordered" evidence="1">
    <location>
        <begin position="617"/>
        <end position="644"/>
    </location>
</feature>
<name>A0A395IF42_ASPHC</name>
<feature type="compositionally biased region" description="Basic and acidic residues" evidence="1">
    <location>
        <begin position="620"/>
        <end position="629"/>
    </location>
</feature>
<organism evidence="3 4">
    <name type="scientific">Aspergillus homomorphus (strain CBS 101889)</name>
    <dbReference type="NCBI Taxonomy" id="1450537"/>
    <lineage>
        <taxon>Eukaryota</taxon>
        <taxon>Fungi</taxon>
        <taxon>Dikarya</taxon>
        <taxon>Ascomycota</taxon>
        <taxon>Pezizomycotina</taxon>
        <taxon>Eurotiomycetes</taxon>
        <taxon>Eurotiomycetidae</taxon>
        <taxon>Eurotiales</taxon>
        <taxon>Aspergillaceae</taxon>
        <taxon>Aspergillus</taxon>
        <taxon>Aspergillus subgen. Circumdati</taxon>
    </lineage>
</organism>
<evidence type="ECO:0000313" key="3">
    <source>
        <dbReference type="EMBL" id="RAL17788.1"/>
    </source>
</evidence>
<sequence>MDHSLTPPSLSSIVEKDVAQPEEQELNEALQRSRKYWYSLASLAYAQRDHGLSPDAIDPHYALHKVPKFQARPKKVHYCPLGFSPHLALCLEASSTWKVSASTNCDGLKSEMSRFQLLQLGSADSVPLTLMGEVFSSWIGVITETFSSSNYLGILTLGWCYILSAHLVELRGEGAFMRYTKSMASNSGNPPLDCSSQHSLDIGEVDEAVARWWLAILAPGEGWEAFVTREPQDFLAPWSISRNCETSFSIRHQTRSPKSTSAPLSSQQAFQALAEFSVLHQVGSQFSIALAAALTIPLHKYCGSTAQLPFPSETSKRLTATPDAIPQAWLMLFEELPYYMTLSCNPELMISMFCGSFWDLGIPCNLVTPWLHPALSEVMRDSPISAHDQEILALMCAVRRPNISALWFGAVTSGLGPTIVVRVRSGMPPLNRNACAWTGYPQSFMDVPGSGPYTCESPEYILRSDVWRLLHLPNNTGNDDLRFRFRPATPWKPCGRSLTKDCALRVTSHLECERHVYRYEHWTWELEGNVVLQDYAFLHGISTSKRSSRAYALPSLPAVPVSFEEKKLDVDQKASREASFTIFHWLFINGEGLPPEKIFQDDWIRDTWDQEESVLEAGDADNRESREPDGQFQDRVQSWLDTIP</sequence>
<dbReference type="AlphaFoldDB" id="A0A395IF42"/>
<protein>
    <recommendedName>
        <fullName evidence="2">Ig-like domain-containing protein</fullName>
    </recommendedName>
</protein>
<feature type="domain" description="Ig-like" evidence="2">
    <location>
        <begin position="373"/>
        <end position="455"/>
    </location>
</feature>
<gene>
    <name evidence="3" type="ORF">BO97DRAFT_14807</name>
</gene>
<dbReference type="EMBL" id="KZ824267">
    <property type="protein sequence ID" value="RAL17788.1"/>
    <property type="molecule type" value="Genomic_DNA"/>
</dbReference>
<dbReference type="PROSITE" id="PS50835">
    <property type="entry name" value="IG_LIKE"/>
    <property type="match status" value="1"/>
</dbReference>
<evidence type="ECO:0000256" key="1">
    <source>
        <dbReference type="SAM" id="MobiDB-lite"/>
    </source>
</evidence>
<dbReference type="Proteomes" id="UP000248961">
    <property type="component" value="Unassembled WGS sequence"/>
</dbReference>
<dbReference type="RefSeq" id="XP_025556942.1">
    <property type="nucleotide sequence ID" value="XM_025690147.1"/>
</dbReference>
<keyword evidence="4" id="KW-1185">Reference proteome</keyword>
<reference evidence="3 4" key="1">
    <citation type="submission" date="2018-02" db="EMBL/GenBank/DDBJ databases">
        <title>The genomes of Aspergillus section Nigri reveals drivers in fungal speciation.</title>
        <authorList>
            <consortium name="DOE Joint Genome Institute"/>
            <person name="Vesth T.C."/>
            <person name="Nybo J."/>
            <person name="Theobald S."/>
            <person name="Brandl J."/>
            <person name="Frisvad J.C."/>
            <person name="Nielsen K.F."/>
            <person name="Lyhne E.K."/>
            <person name="Kogle M.E."/>
            <person name="Kuo A."/>
            <person name="Riley R."/>
            <person name="Clum A."/>
            <person name="Nolan M."/>
            <person name="Lipzen A."/>
            <person name="Salamov A."/>
            <person name="Henrissat B."/>
            <person name="Wiebenga A."/>
            <person name="De vries R.P."/>
            <person name="Grigoriev I.V."/>
            <person name="Mortensen U.H."/>
            <person name="Andersen M.R."/>
            <person name="Baker S.E."/>
        </authorList>
    </citation>
    <scope>NUCLEOTIDE SEQUENCE [LARGE SCALE GENOMIC DNA]</scope>
    <source>
        <strain evidence="3 4">CBS 101889</strain>
    </source>
</reference>
<evidence type="ECO:0000313" key="4">
    <source>
        <dbReference type="Proteomes" id="UP000248961"/>
    </source>
</evidence>
<dbReference type="OrthoDB" id="3549294at2759"/>
<proteinExistence type="predicted"/>
<dbReference type="VEuPathDB" id="FungiDB:BO97DRAFT_14807"/>
<dbReference type="GeneID" id="37194436"/>
<dbReference type="InterPro" id="IPR007110">
    <property type="entry name" value="Ig-like_dom"/>
</dbReference>
<evidence type="ECO:0000259" key="2">
    <source>
        <dbReference type="PROSITE" id="PS50835"/>
    </source>
</evidence>